<evidence type="ECO:0000256" key="1">
    <source>
        <dbReference type="ARBA" id="ARBA00023015"/>
    </source>
</evidence>
<dbReference type="EMBL" id="JAESVN010000002">
    <property type="protein sequence ID" value="MBL4916657.1"/>
    <property type="molecule type" value="Genomic_DNA"/>
</dbReference>
<feature type="domain" description="HTH lacI-type" evidence="4">
    <location>
        <begin position="5"/>
        <end position="56"/>
    </location>
</feature>
<sequence>MARRPTVKDVAREAGISVTTVDRALNGRMRVREDTLRRIAEAAHRVGYHARGRLSQNLDAARPEMTFGFVLIKKAQEFYRNFAQEIEAALQARNDIRGRAVIRYASSQSPEDFAAELRLLAGKCDAVAAVAVNHQRLTQAVQELQAEGVPVFALLNDFAQGVRRNYLGLNNMKIGRIAAWTITGRVRRPGKLAVFVGGNRWHGHDLREVGFRSYVRENAPEFSMLETLVNLETRQFTYEATLDLVRRHPDLAGIYVAGGGMEGAIAALREVHASPRIALVVNELTAESRAALADGYATTVISTPLAELCTDLMELMLRAARGEDAGIAGQHFLDPRIIVPEMV</sequence>
<dbReference type="InterPro" id="IPR000843">
    <property type="entry name" value="HTH_LacI"/>
</dbReference>
<dbReference type="GO" id="GO:0000976">
    <property type="term" value="F:transcription cis-regulatory region binding"/>
    <property type="evidence" value="ECO:0007669"/>
    <property type="project" value="TreeGrafter"/>
</dbReference>
<dbReference type="PANTHER" id="PTHR30146">
    <property type="entry name" value="LACI-RELATED TRANSCRIPTIONAL REPRESSOR"/>
    <property type="match status" value="1"/>
</dbReference>
<keyword evidence="1" id="KW-0805">Transcription regulation</keyword>
<dbReference type="InterPro" id="IPR028082">
    <property type="entry name" value="Peripla_BP_I"/>
</dbReference>
<accession>A0A8K0V731</accession>
<evidence type="ECO:0000256" key="3">
    <source>
        <dbReference type="ARBA" id="ARBA00023163"/>
    </source>
</evidence>
<keyword evidence="2 5" id="KW-0238">DNA-binding</keyword>
<comment type="caution">
    <text evidence="5">The sequence shown here is derived from an EMBL/GenBank/DDBJ whole genome shotgun (WGS) entry which is preliminary data.</text>
</comment>
<gene>
    <name evidence="5" type="ORF">JL811_05430</name>
</gene>
<dbReference type="PRINTS" id="PR00036">
    <property type="entry name" value="HTHLACI"/>
</dbReference>
<dbReference type="SUPFAM" id="SSF53822">
    <property type="entry name" value="Periplasmic binding protein-like I"/>
    <property type="match status" value="1"/>
</dbReference>
<protein>
    <submittedName>
        <fullName evidence="5">LacI family DNA-binding transcriptional regulator</fullName>
    </submittedName>
</protein>
<dbReference type="InterPro" id="IPR025997">
    <property type="entry name" value="SBP_2_dom"/>
</dbReference>
<dbReference type="CDD" id="cd01392">
    <property type="entry name" value="HTH_LacI"/>
    <property type="match status" value="1"/>
</dbReference>
<dbReference type="CDD" id="cd06307">
    <property type="entry name" value="PBP1_sugar_binding"/>
    <property type="match status" value="1"/>
</dbReference>
<name>A0A8K0V731_9RHOB</name>
<evidence type="ECO:0000259" key="4">
    <source>
        <dbReference type="PROSITE" id="PS50932"/>
    </source>
</evidence>
<dbReference type="AlphaFoldDB" id="A0A8K0V731"/>
<dbReference type="InterPro" id="IPR010982">
    <property type="entry name" value="Lambda_DNA-bd_dom_sf"/>
</dbReference>
<dbReference type="SMART" id="SM00354">
    <property type="entry name" value="HTH_LACI"/>
    <property type="match status" value="1"/>
</dbReference>
<evidence type="ECO:0000313" key="6">
    <source>
        <dbReference type="Proteomes" id="UP000648908"/>
    </source>
</evidence>
<dbReference type="Pfam" id="PF00356">
    <property type="entry name" value="LacI"/>
    <property type="match status" value="1"/>
</dbReference>
<proteinExistence type="predicted"/>
<evidence type="ECO:0000313" key="5">
    <source>
        <dbReference type="EMBL" id="MBL4916657.1"/>
    </source>
</evidence>
<dbReference type="PANTHER" id="PTHR30146:SF152">
    <property type="entry name" value="TRANSCRIPTIONAL REGULATORY PROTEIN"/>
    <property type="match status" value="1"/>
</dbReference>
<organism evidence="5 6">
    <name type="scientific">Szabonella alba</name>
    <dbReference type="NCBI Taxonomy" id="2804194"/>
    <lineage>
        <taxon>Bacteria</taxon>
        <taxon>Pseudomonadati</taxon>
        <taxon>Pseudomonadota</taxon>
        <taxon>Alphaproteobacteria</taxon>
        <taxon>Rhodobacterales</taxon>
        <taxon>Paracoccaceae</taxon>
        <taxon>Szabonella</taxon>
    </lineage>
</organism>
<keyword evidence="6" id="KW-1185">Reference proteome</keyword>
<evidence type="ECO:0000256" key="2">
    <source>
        <dbReference type="ARBA" id="ARBA00023125"/>
    </source>
</evidence>
<dbReference type="GO" id="GO:0003700">
    <property type="term" value="F:DNA-binding transcription factor activity"/>
    <property type="evidence" value="ECO:0007669"/>
    <property type="project" value="TreeGrafter"/>
</dbReference>
<dbReference type="PROSITE" id="PS50932">
    <property type="entry name" value="HTH_LACI_2"/>
    <property type="match status" value="1"/>
</dbReference>
<reference evidence="5" key="1">
    <citation type="submission" date="2021-01" db="EMBL/GenBank/DDBJ databases">
        <title>Tabrizicola alba sp. nov. a motile alkaliphilic bacterium isolated from a soda lake.</title>
        <authorList>
            <person name="Szuroczki S."/>
            <person name="Abbaszade G."/>
            <person name="Schumann P."/>
            <person name="Toth E."/>
        </authorList>
    </citation>
    <scope>NUCLEOTIDE SEQUENCE</scope>
    <source>
        <strain evidence="5">DMG-N-6</strain>
    </source>
</reference>
<dbReference type="SUPFAM" id="SSF47413">
    <property type="entry name" value="lambda repressor-like DNA-binding domains"/>
    <property type="match status" value="1"/>
</dbReference>
<dbReference type="Gene3D" id="3.40.50.2300">
    <property type="match status" value="2"/>
</dbReference>
<keyword evidence="3" id="KW-0804">Transcription</keyword>
<dbReference type="Pfam" id="PF13407">
    <property type="entry name" value="Peripla_BP_4"/>
    <property type="match status" value="1"/>
</dbReference>
<dbReference type="Proteomes" id="UP000648908">
    <property type="component" value="Unassembled WGS sequence"/>
</dbReference>
<dbReference type="Gene3D" id="1.10.260.40">
    <property type="entry name" value="lambda repressor-like DNA-binding domains"/>
    <property type="match status" value="1"/>
</dbReference>